<dbReference type="InterPro" id="IPR059000">
    <property type="entry name" value="ATPase_P-type_domA"/>
</dbReference>
<evidence type="ECO:0000256" key="15">
    <source>
        <dbReference type="RuleBase" id="RU362081"/>
    </source>
</evidence>
<evidence type="ECO:0000256" key="6">
    <source>
        <dbReference type="ARBA" id="ARBA00022692"/>
    </source>
</evidence>
<keyword evidence="10" id="KW-0460">Magnesium</keyword>
<evidence type="ECO:0000256" key="12">
    <source>
        <dbReference type="ARBA" id="ARBA00022989"/>
    </source>
</evidence>
<keyword evidence="4 15" id="KW-1003">Cell membrane</keyword>
<dbReference type="CDD" id="cd00371">
    <property type="entry name" value="HMA"/>
    <property type="match status" value="1"/>
</dbReference>
<dbReference type="InterPro" id="IPR036163">
    <property type="entry name" value="HMA_dom_sf"/>
</dbReference>
<proteinExistence type="inferred from homology"/>
<evidence type="ECO:0000256" key="3">
    <source>
        <dbReference type="ARBA" id="ARBA00022448"/>
    </source>
</evidence>
<dbReference type="EMBL" id="JBHUII010000011">
    <property type="protein sequence ID" value="MFD2207570.1"/>
    <property type="molecule type" value="Genomic_DNA"/>
</dbReference>
<keyword evidence="9 15" id="KW-0067">ATP-binding</keyword>
<organism evidence="17 18">
    <name type="scientific">Kiloniella antarctica</name>
    <dbReference type="NCBI Taxonomy" id="1550907"/>
    <lineage>
        <taxon>Bacteria</taxon>
        <taxon>Pseudomonadati</taxon>
        <taxon>Pseudomonadota</taxon>
        <taxon>Alphaproteobacteria</taxon>
        <taxon>Rhodospirillales</taxon>
        <taxon>Kiloniellaceae</taxon>
        <taxon>Kiloniella</taxon>
    </lineage>
</organism>
<feature type="domain" description="HMA" evidence="16">
    <location>
        <begin position="38"/>
        <end position="104"/>
    </location>
</feature>
<protein>
    <submittedName>
        <fullName evidence="17">Cation-translocating P-type ATPase</fullName>
    </submittedName>
</protein>
<evidence type="ECO:0000256" key="7">
    <source>
        <dbReference type="ARBA" id="ARBA00022723"/>
    </source>
</evidence>
<evidence type="ECO:0000313" key="18">
    <source>
        <dbReference type="Proteomes" id="UP001597294"/>
    </source>
</evidence>
<feature type="transmembrane region" description="Helical" evidence="15">
    <location>
        <begin position="698"/>
        <end position="719"/>
    </location>
</feature>
<keyword evidence="13" id="KW-0406">Ion transport</keyword>
<dbReference type="PANTHER" id="PTHR43520">
    <property type="entry name" value="ATP7, ISOFORM B"/>
    <property type="match status" value="1"/>
</dbReference>
<feature type="transmembrane region" description="Helical" evidence="15">
    <location>
        <begin position="405"/>
        <end position="433"/>
    </location>
</feature>
<dbReference type="InterPro" id="IPR036412">
    <property type="entry name" value="HAD-like_sf"/>
</dbReference>
<evidence type="ECO:0000256" key="8">
    <source>
        <dbReference type="ARBA" id="ARBA00022741"/>
    </source>
</evidence>
<evidence type="ECO:0000313" key="17">
    <source>
        <dbReference type="EMBL" id="MFD2207570.1"/>
    </source>
</evidence>
<evidence type="ECO:0000256" key="2">
    <source>
        <dbReference type="ARBA" id="ARBA00006024"/>
    </source>
</evidence>
<dbReference type="NCBIfam" id="TIGR01525">
    <property type="entry name" value="ATPase-IB_hvy"/>
    <property type="match status" value="1"/>
</dbReference>
<dbReference type="NCBIfam" id="TIGR01511">
    <property type="entry name" value="ATPase-IB1_Cu"/>
    <property type="match status" value="1"/>
</dbReference>
<dbReference type="Proteomes" id="UP001597294">
    <property type="component" value="Unassembled WGS sequence"/>
</dbReference>
<dbReference type="Pfam" id="PF00122">
    <property type="entry name" value="E1-E2_ATPase"/>
    <property type="match status" value="1"/>
</dbReference>
<feature type="transmembrane region" description="Helical" evidence="15">
    <location>
        <begin position="157"/>
        <end position="178"/>
    </location>
</feature>
<keyword evidence="3" id="KW-0813">Transport</keyword>
<evidence type="ECO:0000256" key="4">
    <source>
        <dbReference type="ARBA" id="ARBA00022475"/>
    </source>
</evidence>
<dbReference type="InterPro" id="IPR017969">
    <property type="entry name" value="Heavy-metal-associated_CS"/>
</dbReference>
<evidence type="ECO:0000259" key="16">
    <source>
        <dbReference type="PROSITE" id="PS50846"/>
    </source>
</evidence>
<dbReference type="Gene3D" id="2.70.150.10">
    <property type="entry name" value="Calcium-transporting ATPase, cytoplasmic transduction domain A"/>
    <property type="match status" value="1"/>
</dbReference>
<comment type="similarity">
    <text evidence="2 15">Belongs to the cation transport ATPase (P-type) (TC 3.A.3) family. Type IB subfamily.</text>
</comment>
<dbReference type="PROSITE" id="PS00154">
    <property type="entry name" value="ATPASE_E1_E2"/>
    <property type="match status" value="1"/>
</dbReference>
<keyword evidence="5" id="KW-0597">Phosphoprotein</keyword>
<sequence>MSDCCSKTKQKATPEVLPVVQASIDPSAYIQKADKGLSQLSLIVDTIHCPSCIRLIEGNLTKLPGIETARVNLSTKRLFVLWDETLTSATSIVKILDDLNFPPTPFNPDLINNVGEKEDKALLRAVGVAGFAAANVMLLSVAVWSGTNDMGPATRDLMHWVSALIALPTVAYSGQPFFRSAIGALKARSLNMDVPISLAVLLAVGMSVAETLQSADHAYFDASVMLLFFLLIGRYLDRRMRSRAQSAAQNLLSLRAIAASIVQDNGTRVSLPVEAVEPGMRVAISVGEKVPVDGMVISGTSEIDTSLITGETIPQIAQIGDAVFAGTLNLTSPFDVMVTARDDQTLLAEIVGLMETAEQGRAKYVQLADRAAKIYAPAVHLLSALTFVAWWTLGDGGWHLALMNAVAVLIITCPCALGLAVPTVQVVASGLLLKRGILVKSADGLERLADADTVVFDKTGTLTEGKPELFNRSEITDKDLELAASLALSSSHPLSKALVKAAGYKVAALPDVHEEPGQGIECYVDGQRVRIGNRAWCGVNNQSNNVTQKIANEPVSELWLTQGDKDPVRFTFRDTLRPDAKAAIKLSKEYLDGVELLSGDRQAAVKLVAEELKLINWKAEANPKDKINRLEELIKQNKKVLMVGDGLNDAPALATAFVSASPATAADISQITADFVFQGNRLKPIIEAIGIARKAKALIFQNFGLAILYNMIAVPLAMAGQVTPLFAAVAMSASSIIVTLNALRLRLSDKEV</sequence>
<dbReference type="Gene3D" id="3.40.1110.10">
    <property type="entry name" value="Calcium-transporting ATPase, cytoplasmic domain N"/>
    <property type="match status" value="1"/>
</dbReference>
<dbReference type="SUPFAM" id="SSF56784">
    <property type="entry name" value="HAD-like"/>
    <property type="match status" value="1"/>
</dbReference>
<dbReference type="SUPFAM" id="SSF81653">
    <property type="entry name" value="Calcium ATPase, transduction domain A"/>
    <property type="match status" value="1"/>
</dbReference>
<evidence type="ECO:0000256" key="11">
    <source>
        <dbReference type="ARBA" id="ARBA00022967"/>
    </source>
</evidence>
<feature type="transmembrane region" description="Helical" evidence="15">
    <location>
        <begin position="121"/>
        <end position="145"/>
    </location>
</feature>
<keyword evidence="11" id="KW-1278">Translocase</keyword>
<keyword evidence="6 15" id="KW-0812">Transmembrane</keyword>
<keyword evidence="18" id="KW-1185">Reference proteome</keyword>
<evidence type="ECO:0000256" key="9">
    <source>
        <dbReference type="ARBA" id="ARBA00022840"/>
    </source>
</evidence>
<dbReference type="Pfam" id="PF00702">
    <property type="entry name" value="Hydrolase"/>
    <property type="match status" value="1"/>
</dbReference>
<keyword evidence="7 15" id="KW-0479">Metal-binding</keyword>
<dbReference type="InterPro" id="IPR023298">
    <property type="entry name" value="ATPase_P-typ_TM_dom_sf"/>
</dbReference>
<gene>
    <name evidence="17" type="ORF">ACFSKO_18280</name>
</gene>
<keyword evidence="8 15" id="KW-0547">Nucleotide-binding</keyword>
<comment type="subcellular location">
    <subcellularLocation>
        <location evidence="1">Cell membrane</location>
        <topology evidence="1">Multi-pass membrane protein</topology>
    </subcellularLocation>
</comment>
<dbReference type="Gene3D" id="3.40.50.1000">
    <property type="entry name" value="HAD superfamily/HAD-like"/>
    <property type="match status" value="1"/>
</dbReference>
<dbReference type="SUPFAM" id="SSF55008">
    <property type="entry name" value="HMA, heavy metal-associated domain"/>
    <property type="match status" value="1"/>
</dbReference>
<dbReference type="InterPro" id="IPR023214">
    <property type="entry name" value="HAD_sf"/>
</dbReference>
<evidence type="ECO:0000256" key="14">
    <source>
        <dbReference type="ARBA" id="ARBA00023136"/>
    </source>
</evidence>
<dbReference type="InterPro" id="IPR027256">
    <property type="entry name" value="P-typ_ATPase_IB"/>
</dbReference>
<dbReference type="InterPro" id="IPR006121">
    <property type="entry name" value="HMA_dom"/>
</dbReference>
<dbReference type="InterPro" id="IPR023299">
    <property type="entry name" value="ATPase_P-typ_cyto_dom_N"/>
</dbReference>
<evidence type="ECO:0000256" key="13">
    <source>
        <dbReference type="ARBA" id="ARBA00023065"/>
    </source>
</evidence>
<dbReference type="CDD" id="cd02092">
    <property type="entry name" value="P-type_ATPase_FixI-like"/>
    <property type="match status" value="1"/>
</dbReference>
<dbReference type="PANTHER" id="PTHR43520:SF5">
    <property type="entry name" value="CATION-TRANSPORTING P-TYPE ATPASE-RELATED"/>
    <property type="match status" value="1"/>
</dbReference>
<dbReference type="PRINTS" id="PR00119">
    <property type="entry name" value="CATATPASE"/>
</dbReference>
<feature type="transmembrane region" description="Helical" evidence="15">
    <location>
        <begin position="218"/>
        <end position="236"/>
    </location>
</feature>
<dbReference type="PRINTS" id="PR00943">
    <property type="entry name" value="CUATPASE"/>
</dbReference>
<accession>A0ABW5BQ46</accession>
<dbReference type="Pfam" id="PF00403">
    <property type="entry name" value="HMA"/>
    <property type="match status" value="1"/>
</dbReference>
<evidence type="ECO:0000256" key="5">
    <source>
        <dbReference type="ARBA" id="ARBA00022553"/>
    </source>
</evidence>
<dbReference type="Gene3D" id="3.30.70.100">
    <property type="match status" value="1"/>
</dbReference>
<feature type="transmembrane region" description="Helical" evidence="15">
    <location>
        <begin position="190"/>
        <end position="212"/>
    </location>
</feature>
<name>A0ABW5BQ46_9PROT</name>
<dbReference type="PROSITE" id="PS01047">
    <property type="entry name" value="HMA_1"/>
    <property type="match status" value="1"/>
</dbReference>
<keyword evidence="14 15" id="KW-0472">Membrane</keyword>
<dbReference type="InterPro" id="IPR018303">
    <property type="entry name" value="ATPase_P-typ_P_site"/>
</dbReference>
<reference evidence="18" key="1">
    <citation type="journal article" date="2019" name="Int. J. Syst. Evol. Microbiol.">
        <title>The Global Catalogue of Microorganisms (GCM) 10K type strain sequencing project: providing services to taxonomists for standard genome sequencing and annotation.</title>
        <authorList>
            <consortium name="The Broad Institute Genomics Platform"/>
            <consortium name="The Broad Institute Genome Sequencing Center for Infectious Disease"/>
            <person name="Wu L."/>
            <person name="Ma J."/>
        </authorList>
    </citation>
    <scope>NUCLEOTIDE SEQUENCE [LARGE SCALE GENOMIC DNA]</scope>
    <source>
        <strain evidence="18">CGMCC 4.7192</strain>
    </source>
</reference>
<evidence type="ECO:0000256" key="10">
    <source>
        <dbReference type="ARBA" id="ARBA00022842"/>
    </source>
</evidence>
<dbReference type="PROSITE" id="PS50846">
    <property type="entry name" value="HMA_2"/>
    <property type="match status" value="1"/>
</dbReference>
<dbReference type="InterPro" id="IPR001757">
    <property type="entry name" value="P_typ_ATPase"/>
</dbReference>
<comment type="caution">
    <text evidence="17">The sequence shown here is derived from an EMBL/GenBank/DDBJ whole genome shotgun (WGS) entry which is preliminary data.</text>
</comment>
<dbReference type="NCBIfam" id="TIGR01494">
    <property type="entry name" value="ATPase_P-type"/>
    <property type="match status" value="1"/>
</dbReference>
<feature type="transmembrane region" description="Helical" evidence="15">
    <location>
        <begin position="725"/>
        <end position="743"/>
    </location>
</feature>
<dbReference type="SUPFAM" id="SSF81665">
    <property type="entry name" value="Calcium ATPase, transmembrane domain M"/>
    <property type="match status" value="1"/>
</dbReference>
<feature type="transmembrane region" description="Helical" evidence="15">
    <location>
        <begin position="374"/>
        <end position="393"/>
    </location>
</feature>
<evidence type="ECO:0000256" key="1">
    <source>
        <dbReference type="ARBA" id="ARBA00004651"/>
    </source>
</evidence>
<dbReference type="InterPro" id="IPR008250">
    <property type="entry name" value="ATPase_P-typ_transduc_dom_A_sf"/>
</dbReference>
<keyword evidence="12 15" id="KW-1133">Transmembrane helix</keyword>
<dbReference type="RefSeq" id="WP_380254320.1">
    <property type="nucleotide sequence ID" value="NZ_JBHUII010000011.1"/>
</dbReference>